<reference evidence="13" key="1">
    <citation type="submission" date="2019-08" db="EMBL/GenBank/DDBJ databases">
        <title>The improved chromosome-level genome for the pearl oyster Pinctada fucata martensii using PacBio sequencing and Hi-C.</title>
        <authorList>
            <person name="Zheng Z."/>
        </authorList>
    </citation>
    <scope>NUCLEOTIDE SEQUENCE</scope>
    <source>
        <strain evidence="13">ZZ-2019</strain>
        <tissue evidence="13">Adductor muscle</tissue>
    </source>
</reference>
<feature type="domain" description="Phorbol-ester/DAG-type" evidence="11">
    <location>
        <begin position="102"/>
        <end position="153"/>
    </location>
</feature>
<dbReference type="GO" id="GO:0005524">
    <property type="term" value="F:ATP binding"/>
    <property type="evidence" value="ECO:0007669"/>
    <property type="project" value="UniProtKB-KW"/>
</dbReference>
<keyword evidence="7" id="KW-0862">Zinc</keyword>
<dbReference type="CDD" id="cd20801">
    <property type="entry name" value="C1_DGKepsilon_typeIII_rpt1"/>
    <property type="match status" value="1"/>
</dbReference>
<feature type="transmembrane region" description="Helical" evidence="10">
    <location>
        <begin position="330"/>
        <end position="354"/>
    </location>
</feature>
<keyword evidence="2 9" id="KW-0808">Transferase</keyword>
<keyword evidence="4" id="KW-0677">Repeat</keyword>
<dbReference type="PROSITE" id="PS50081">
    <property type="entry name" value="ZF_DAG_PE_2"/>
    <property type="match status" value="1"/>
</dbReference>
<dbReference type="SMART" id="SM00046">
    <property type="entry name" value="DAGKc"/>
    <property type="match status" value="1"/>
</dbReference>
<keyword evidence="10" id="KW-0472">Membrane</keyword>
<organism evidence="13 14">
    <name type="scientific">Pinctada imbricata</name>
    <name type="common">Atlantic pearl-oyster</name>
    <name type="synonym">Pinctada martensii</name>
    <dbReference type="NCBI Taxonomy" id="66713"/>
    <lineage>
        <taxon>Eukaryota</taxon>
        <taxon>Metazoa</taxon>
        <taxon>Spiralia</taxon>
        <taxon>Lophotrochozoa</taxon>
        <taxon>Mollusca</taxon>
        <taxon>Bivalvia</taxon>
        <taxon>Autobranchia</taxon>
        <taxon>Pteriomorphia</taxon>
        <taxon>Pterioida</taxon>
        <taxon>Pterioidea</taxon>
        <taxon>Pteriidae</taxon>
        <taxon>Pinctada</taxon>
    </lineage>
</organism>
<keyword evidence="3" id="KW-0479">Metal-binding</keyword>
<dbReference type="PANTHER" id="PTHR11255">
    <property type="entry name" value="DIACYLGLYCEROL KINASE"/>
    <property type="match status" value="1"/>
</dbReference>
<dbReference type="Pfam" id="PF00781">
    <property type="entry name" value="DAGK_cat"/>
    <property type="match status" value="1"/>
</dbReference>
<dbReference type="CDD" id="cd20853">
    <property type="entry name" value="C1_DGKepsilon_typeIII_rpt2"/>
    <property type="match status" value="1"/>
</dbReference>
<evidence type="ECO:0000259" key="12">
    <source>
        <dbReference type="PROSITE" id="PS50146"/>
    </source>
</evidence>
<dbReference type="EMBL" id="VSWD01000010">
    <property type="protein sequence ID" value="KAK3091123.1"/>
    <property type="molecule type" value="Genomic_DNA"/>
</dbReference>
<dbReference type="SUPFAM" id="SSF57889">
    <property type="entry name" value="Cysteine-rich domain"/>
    <property type="match status" value="1"/>
</dbReference>
<evidence type="ECO:0000256" key="3">
    <source>
        <dbReference type="ARBA" id="ARBA00022723"/>
    </source>
</evidence>
<dbReference type="InterPro" id="IPR002219">
    <property type="entry name" value="PKC_DAG/PE"/>
</dbReference>
<sequence length="526" mass="59749">MDSVLVLSVFGFTFLVIYLWMRKYRNSRLQHYEVLASDVSKGHKFYMEDIFPDQTYCNIGHYKIRQGACCESCGICVDDHSMKAANKRIPCKPVSQVGEMTSHHWVRGNLSLYSKCYICDEDCGTMAHMSDFRCAWCGRSTHENCIPKEPQACDMGPFQQFVIPPNCVKLQQKGFKGRRHYIVSEARKPPISNWSPLIVFANKKSGNNDGQYILRAFRGVLNSSQVIDLDDIPPEGGLEWCHLLSDVTARVLVCGGDGSIGWVLSAIENLNFKNPPLVCILPLGTGNDLSRVLGWGEGYTHDDVRIEDFLRRIQAAHPIKLDRYVMIRSYYIVHILYMVMSNYCSLGVDALVTLNFHRQRESRPWLFAHRVINKLCYFYYGTKDVLENECKHLNKKIKVELDGVPLTLPEIEGFVVLNISSWGGGCQPWGTEDNESEFKQPRYDDGLLEVMGLYSSFHIAQLQVGLADPIKLGQAKVVKISLRDSNVPMQVDGEPWEQTHPSEIVITHKCQANLLALNHRSQVNFA</sequence>
<dbReference type="Pfam" id="PF00130">
    <property type="entry name" value="C1_1"/>
    <property type="match status" value="1"/>
</dbReference>
<dbReference type="PROSITE" id="PS00479">
    <property type="entry name" value="ZF_DAG_PE_1"/>
    <property type="match status" value="1"/>
</dbReference>
<dbReference type="InterPro" id="IPR037607">
    <property type="entry name" value="DGK"/>
</dbReference>
<keyword evidence="5 9" id="KW-0547">Nucleotide-binding</keyword>
<dbReference type="PROSITE" id="PS50146">
    <property type="entry name" value="DAGK"/>
    <property type="match status" value="1"/>
</dbReference>
<protein>
    <recommendedName>
        <fullName evidence="9">Diacylglycerol kinase</fullName>
        <shortName evidence="9">DAG kinase</shortName>
        <ecNumber evidence="9">2.7.1.107</ecNumber>
    </recommendedName>
</protein>
<dbReference type="PANTHER" id="PTHR11255:SF118">
    <property type="entry name" value="DIACYLGLYCEROL KINASE EPSILON"/>
    <property type="match status" value="1"/>
</dbReference>
<evidence type="ECO:0000256" key="1">
    <source>
        <dbReference type="ARBA" id="ARBA00009280"/>
    </source>
</evidence>
<dbReference type="InterPro" id="IPR001206">
    <property type="entry name" value="Diacylglycerol_kinase_cat_dom"/>
</dbReference>
<feature type="transmembrane region" description="Helical" evidence="10">
    <location>
        <begin position="6"/>
        <end position="21"/>
    </location>
</feature>
<evidence type="ECO:0000256" key="9">
    <source>
        <dbReference type="RuleBase" id="RU361128"/>
    </source>
</evidence>
<evidence type="ECO:0000256" key="5">
    <source>
        <dbReference type="ARBA" id="ARBA00022741"/>
    </source>
</evidence>
<dbReference type="GO" id="GO:0016020">
    <property type="term" value="C:membrane"/>
    <property type="evidence" value="ECO:0007669"/>
    <property type="project" value="TreeGrafter"/>
</dbReference>
<evidence type="ECO:0000256" key="7">
    <source>
        <dbReference type="ARBA" id="ARBA00022833"/>
    </source>
</evidence>
<dbReference type="Pfam" id="PF00609">
    <property type="entry name" value="DAGK_acc"/>
    <property type="match status" value="1"/>
</dbReference>
<dbReference type="InterPro" id="IPR017438">
    <property type="entry name" value="ATP-NAD_kinase_N"/>
</dbReference>
<keyword evidence="10" id="KW-0812">Transmembrane</keyword>
<dbReference type="Proteomes" id="UP001186944">
    <property type="component" value="Unassembled WGS sequence"/>
</dbReference>
<dbReference type="EC" id="2.7.1.107" evidence="9"/>
<dbReference type="AlphaFoldDB" id="A0AA89BXF4"/>
<gene>
    <name evidence="13" type="ORF">FSP39_017271</name>
</gene>
<dbReference type="InterPro" id="IPR000756">
    <property type="entry name" value="Diacylglycerol_kin_accessory"/>
</dbReference>
<dbReference type="Gene3D" id="3.40.50.10330">
    <property type="entry name" value="Probable inorganic polyphosphate/atp-NAD kinase, domain 1"/>
    <property type="match status" value="1"/>
</dbReference>
<evidence type="ECO:0000313" key="13">
    <source>
        <dbReference type="EMBL" id="KAK3091123.1"/>
    </source>
</evidence>
<evidence type="ECO:0000256" key="10">
    <source>
        <dbReference type="SAM" id="Phobius"/>
    </source>
</evidence>
<comment type="similarity">
    <text evidence="1 9">Belongs to the eukaryotic diacylglycerol kinase family.</text>
</comment>
<keyword evidence="10" id="KW-1133">Transmembrane helix</keyword>
<dbReference type="GO" id="GO:0004143">
    <property type="term" value="F:ATP-dependent diacylglycerol kinase activity"/>
    <property type="evidence" value="ECO:0007669"/>
    <property type="project" value="UniProtKB-EC"/>
</dbReference>
<evidence type="ECO:0000313" key="14">
    <source>
        <dbReference type="Proteomes" id="UP001186944"/>
    </source>
</evidence>
<dbReference type="GO" id="GO:0046872">
    <property type="term" value="F:metal ion binding"/>
    <property type="evidence" value="ECO:0007669"/>
    <property type="project" value="UniProtKB-KW"/>
</dbReference>
<dbReference type="Gene3D" id="2.60.200.40">
    <property type="match status" value="1"/>
</dbReference>
<dbReference type="Gene3D" id="3.30.60.20">
    <property type="match status" value="1"/>
</dbReference>
<comment type="caution">
    <text evidence="13">The sequence shown here is derived from an EMBL/GenBank/DDBJ whole genome shotgun (WGS) entry which is preliminary data.</text>
</comment>
<keyword evidence="8 9" id="KW-0067">ATP-binding</keyword>
<keyword evidence="14" id="KW-1185">Reference proteome</keyword>
<feature type="domain" description="DAGKc" evidence="12">
    <location>
        <begin position="192"/>
        <end position="329"/>
    </location>
</feature>
<accession>A0AA89BXF4</accession>
<dbReference type="InterPro" id="IPR046349">
    <property type="entry name" value="C1-like_sf"/>
</dbReference>
<dbReference type="SMART" id="SM00045">
    <property type="entry name" value="DAGKa"/>
    <property type="match status" value="1"/>
</dbReference>
<evidence type="ECO:0000256" key="4">
    <source>
        <dbReference type="ARBA" id="ARBA00022737"/>
    </source>
</evidence>
<comment type="catalytic activity">
    <reaction evidence="9">
        <text>a 1,2-diacyl-sn-glycerol + ATP = a 1,2-diacyl-sn-glycero-3-phosphate + ADP + H(+)</text>
        <dbReference type="Rhea" id="RHEA:10272"/>
        <dbReference type="ChEBI" id="CHEBI:15378"/>
        <dbReference type="ChEBI" id="CHEBI:17815"/>
        <dbReference type="ChEBI" id="CHEBI:30616"/>
        <dbReference type="ChEBI" id="CHEBI:58608"/>
        <dbReference type="ChEBI" id="CHEBI:456216"/>
        <dbReference type="EC" id="2.7.1.107"/>
    </reaction>
</comment>
<dbReference type="SUPFAM" id="SSF111331">
    <property type="entry name" value="NAD kinase/diacylglycerol kinase-like"/>
    <property type="match status" value="1"/>
</dbReference>
<dbReference type="GO" id="GO:0007200">
    <property type="term" value="P:phospholipase C-activating G protein-coupled receptor signaling pathway"/>
    <property type="evidence" value="ECO:0007669"/>
    <property type="project" value="InterPro"/>
</dbReference>
<name>A0AA89BXF4_PINIB</name>
<evidence type="ECO:0000256" key="8">
    <source>
        <dbReference type="ARBA" id="ARBA00022840"/>
    </source>
</evidence>
<proteinExistence type="inferred from homology"/>
<dbReference type="SMART" id="SM00109">
    <property type="entry name" value="C1"/>
    <property type="match status" value="2"/>
</dbReference>
<dbReference type="FunFam" id="2.60.200.40:FF:000019">
    <property type="entry name" value="Diacylglycerol kinase"/>
    <property type="match status" value="1"/>
</dbReference>
<evidence type="ECO:0000256" key="6">
    <source>
        <dbReference type="ARBA" id="ARBA00022777"/>
    </source>
</evidence>
<dbReference type="InterPro" id="IPR016064">
    <property type="entry name" value="NAD/diacylglycerol_kinase_sf"/>
</dbReference>
<evidence type="ECO:0000256" key="2">
    <source>
        <dbReference type="ARBA" id="ARBA00022679"/>
    </source>
</evidence>
<keyword evidence="6 9" id="KW-0418">Kinase</keyword>
<evidence type="ECO:0000259" key="11">
    <source>
        <dbReference type="PROSITE" id="PS50081"/>
    </source>
</evidence>